<keyword evidence="3" id="KW-0410">Iron transport</keyword>
<dbReference type="GO" id="GO:0005524">
    <property type="term" value="F:ATP binding"/>
    <property type="evidence" value="ECO:0007669"/>
    <property type="project" value="UniProtKB-KW"/>
</dbReference>
<dbReference type="InterPro" id="IPR003439">
    <property type="entry name" value="ABC_transporter-like_ATP-bd"/>
</dbReference>
<name>A0A380AXS6_9GAMM</name>
<evidence type="ECO:0000256" key="2">
    <source>
        <dbReference type="ARBA" id="ARBA00022475"/>
    </source>
</evidence>
<evidence type="ECO:0000256" key="1">
    <source>
        <dbReference type="ARBA" id="ARBA00022448"/>
    </source>
</evidence>
<dbReference type="SMART" id="SM00382">
    <property type="entry name" value="AAA"/>
    <property type="match status" value="1"/>
</dbReference>
<keyword evidence="5 10" id="KW-0067">ATP-binding</keyword>
<keyword evidence="7" id="KW-0406">Ion transport</keyword>
<dbReference type="RefSeq" id="WP_115184623.1">
    <property type="nucleotide sequence ID" value="NZ_CAMKUF010000001.1"/>
</dbReference>
<dbReference type="GO" id="GO:0015697">
    <property type="term" value="P:quaternary ammonium group transport"/>
    <property type="evidence" value="ECO:0007669"/>
    <property type="project" value="UniProtKB-ARBA"/>
</dbReference>
<dbReference type="CDD" id="cd03259">
    <property type="entry name" value="ABC_Carb_Solutes_like"/>
    <property type="match status" value="1"/>
</dbReference>
<evidence type="ECO:0000313" key="10">
    <source>
        <dbReference type="EMBL" id="SUI89420.1"/>
    </source>
</evidence>
<keyword evidence="1" id="KW-0813">Transport</keyword>
<evidence type="ECO:0000256" key="4">
    <source>
        <dbReference type="ARBA" id="ARBA00022741"/>
    </source>
</evidence>
<protein>
    <submittedName>
        <fullName evidence="10">Fe(3+) ions import ATP-binding protein FbpC 2</fullName>
        <ecNumber evidence="10">3.6.3.30</ecNumber>
    </submittedName>
</protein>
<dbReference type="InterPro" id="IPR015853">
    <property type="entry name" value="ABC_transpr_FbpC"/>
</dbReference>
<feature type="domain" description="ABC transporter" evidence="9">
    <location>
        <begin position="4"/>
        <end position="236"/>
    </location>
</feature>
<dbReference type="InterPro" id="IPR008995">
    <property type="entry name" value="Mo/tungstate-bd_C_term_dom"/>
</dbReference>
<dbReference type="PROSITE" id="PS50893">
    <property type="entry name" value="ABC_TRANSPORTER_2"/>
    <property type="match status" value="1"/>
</dbReference>
<reference evidence="10 11" key="1">
    <citation type="submission" date="2018-06" db="EMBL/GenBank/DDBJ databases">
        <authorList>
            <consortium name="Pathogen Informatics"/>
            <person name="Doyle S."/>
        </authorList>
    </citation>
    <scope>NUCLEOTIDE SEQUENCE [LARGE SCALE GENOMIC DNA]</scope>
    <source>
        <strain evidence="10 11">NCTC11544</strain>
    </source>
</reference>
<keyword evidence="8" id="KW-0472">Membrane</keyword>
<dbReference type="InterPro" id="IPR027417">
    <property type="entry name" value="P-loop_NTPase"/>
</dbReference>
<dbReference type="InterPro" id="IPR017871">
    <property type="entry name" value="ABC_transporter-like_CS"/>
</dbReference>
<gene>
    <name evidence="10" type="primary">fbpC2</name>
    <name evidence="10" type="ORF">NCTC11544_05208</name>
</gene>
<dbReference type="PANTHER" id="PTHR42781:SF4">
    <property type="entry name" value="SPERMIDINE_PUTRESCINE IMPORT ATP-BINDING PROTEIN POTA"/>
    <property type="match status" value="1"/>
</dbReference>
<dbReference type="SUPFAM" id="SSF50331">
    <property type="entry name" value="MOP-like"/>
    <property type="match status" value="1"/>
</dbReference>
<evidence type="ECO:0000256" key="3">
    <source>
        <dbReference type="ARBA" id="ARBA00022496"/>
    </source>
</evidence>
<evidence type="ECO:0000313" key="11">
    <source>
        <dbReference type="Proteomes" id="UP000255529"/>
    </source>
</evidence>
<dbReference type="InterPro" id="IPR050093">
    <property type="entry name" value="ABC_SmlMolc_Importer"/>
</dbReference>
<dbReference type="Pfam" id="PF00005">
    <property type="entry name" value="ABC_tran"/>
    <property type="match status" value="1"/>
</dbReference>
<dbReference type="EC" id="3.6.3.30" evidence="10"/>
<dbReference type="GO" id="GO:0016020">
    <property type="term" value="C:membrane"/>
    <property type="evidence" value="ECO:0007669"/>
    <property type="project" value="InterPro"/>
</dbReference>
<dbReference type="AlphaFoldDB" id="A0A380AXS6"/>
<keyword evidence="2" id="KW-1003">Cell membrane</keyword>
<dbReference type="Gene3D" id="2.40.50.450">
    <property type="match status" value="1"/>
</dbReference>
<dbReference type="GO" id="GO:0016887">
    <property type="term" value="F:ATP hydrolysis activity"/>
    <property type="evidence" value="ECO:0007669"/>
    <property type="project" value="InterPro"/>
</dbReference>
<dbReference type="PANTHER" id="PTHR42781">
    <property type="entry name" value="SPERMIDINE/PUTRESCINE IMPORT ATP-BINDING PROTEIN POTA"/>
    <property type="match status" value="1"/>
</dbReference>
<dbReference type="GO" id="GO:0015408">
    <property type="term" value="F:ABC-type ferric iron transporter activity"/>
    <property type="evidence" value="ECO:0007669"/>
    <property type="project" value="InterPro"/>
</dbReference>
<dbReference type="Proteomes" id="UP000255529">
    <property type="component" value="Unassembled WGS sequence"/>
</dbReference>
<evidence type="ECO:0000256" key="6">
    <source>
        <dbReference type="ARBA" id="ARBA00023004"/>
    </source>
</evidence>
<evidence type="ECO:0000259" key="9">
    <source>
        <dbReference type="PROSITE" id="PS50893"/>
    </source>
</evidence>
<dbReference type="Gene3D" id="3.40.50.300">
    <property type="entry name" value="P-loop containing nucleotide triphosphate hydrolases"/>
    <property type="match status" value="1"/>
</dbReference>
<accession>A0A380AXS6</accession>
<proteinExistence type="predicted"/>
<evidence type="ECO:0000256" key="8">
    <source>
        <dbReference type="ARBA" id="ARBA00023136"/>
    </source>
</evidence>
<dbReference type="EMBL" id="UGYN01000002">
    <property type="protein sequence ID" value="SUI89420.1"/>
    <property type="molecule type" value="Genomic_DNA"/>
</dbReference>
<dbReference type="SUPFAM" id="SSF52540">
    <property type="entry name" value="P-loop containing nucleoside triphosphate hydrolases"/>
    <property type="match status" value="1"/>
</dbReference>
<dbReference type="PROSITE" id="PS00211">
    <property type="entry name" value="ABC_TRANSPORTER_1"/>
    <property type="match status" value="1"/>
</dbReference>
<organism evidence="10 11">
    <name type="scientific">Serratia quinivorans</name>
    <dbReference type="NCBI Taxonomy" id="137545"/>
    <lineage>
        <taxon>Bacteria</taxon>
        <taxon>Pseudomonadati</taxon>
        <taxon>Pseudomonadota</taxon>
        <taxon>Gammaproteobacteria</taxon>
        <taxon>Enterobacterales</taxon>
        <taxon>Yersiniaceae</taxon>
        <taxon>Serratia</taxon>
    </lineage>
</organism>
<evidence type="ECO:0000256" key="7">
    <source>
        <dbReference type="ARBA" id="ARBA00023065"/>
    </source>
</evidence>
<keyword evidence="6" id="KW-0408">Iron</keyword>
<dbReference type="FunFam" id="3.40.50.300:FF:000425">
    <property type="entry name" value="Probable ABC transporter, ATP-binding subunit"/>
    <property type="match status" value="1"/>
</dbReference>
<keyword evidence="10" id="KW-0378">Hydrolase</keyword>
<sequence>MSTLELQGIGKSYNSVKVLEHVDLNVAQGSRTAIVGPSGSGKTTLLRIIAGFEIPDSGQVILQGQAMANGSGWVPAHLRGIGFVPQDGALFPHFTVAGNIGFGLKGSKRDKRLRIDALMEMVALDRRLGALWPHELSGGQQQRVALARALSQQPRLMLLDEPFSALDTGLRAATRKAVAELLAEANVASILVTHDQTEALSFADQVAVMRNGRLAQVGPPQDLYLRPVDEPTATFLGETLVLSAELEQGWADCALGRIAVDDRQRRGPARIMLRPEQVQISQSEPQQQSQAVVTGIDFAGFVSTLNLHMTGSNIAIEIKTISREGLRAGSHVNLNIIGQAHIFAE</sequence>
<keyword evidence="4" id="KW-0547">Nucleotide-binding</keyword>
<evidence type="ECO:0000256" key="5">
    <source>
        <dbReference type="ARBA" id="ARBA00022840"/>
    </source>
</evidence>
<dbReference type="InterPro" id="IPR003593">
    <property type="entry name" value="AAA+_ATPase"/>
</dbReference>